<feature type="transmembrane region" description="Helical" evidence="6">
    <location>
        <begin position="152"/>
        <end position="173"/>
    </location>
</feature>
<feature type="transmembrane region" description="Helical" evidence="6">
    <location>
        <begin position="126"/>
        <end position="146"/>
    </location>
</feature>
<evidence type="ECO:0000256" key="1">
    <source>
        <dbReference type="ARBA" id="ARBA00004651"/>
    </source>
</evidence>
<dbReference type="PANTHER" id="PTHR35007:SF1">
    <property type="entry name" value="PILUS ASSEMBLY PROTEIN"/>
    <property type="match status" value="1"/>
</dbReference>
<organism evidence="8 9">
    <name type="scientific">Candidatus Allocopromorpha excrementavium</name>
    <dbReference type="NCBI Taxonomy" id="2840741"/>
    <lineage>
        <taxon>Bacteria</taxon>
        <taxon>Bacillati</taxon>
        <taxon>Bacillota</taxon>
        <taxon>Clostridia</taxon>
        <taxon>Eubacteriales</taxon>
        <taxon>Eubacteriaceae</taxon>
        <taxon>Eubacteriaceae incertae sedis</taxon>
        <taxon>Candidatus Allocopromorpha</taxon>
    </lineage>
</organism>
<gene>
    <name evidence="8" type="ORF">IAD12_03260</name>
</gene>
<evidence type="ECO:0000256" key="3">
    <source>
        <dbReference type="ARBA" id="ARBA00022692"/>
    </source>
</evidence>
<reference evidence="8" key="1">
    <citation type="submission" date="2020-10" db="EMBL/GenBank/DDBJ databases">
        <authorList>
            <person name="Gilroy R."/>
        </authorList>
    </citation>
    <scope>NUCLEOTIDE SEQUENCE</scope>
    <source>
        <strain evidence="8">CHK176-22527</strain>
    </source>
</reference>
<evidence type="ECO:0000256" key="2">
    <source>
        <dbReference type="ARBA" id="ARBA00022475"/>
    </source>
</evidence>
<evidence type="ECO:0000313" key="8">
    <source>
        <dbReference type="EMBL" id="HIT99255.1"/>
    </source>
</evidence>
<evidence type="ECO:0000256" key="4">
    <source>
        <dbReference type="ARBA" id="ARBA00022989"/>
    </source>
</evidence>
<protein>
    <submittedName>
        <fullName evidence="8">Type II secretion system F family protein</fullName>
    </submittedName>
</protein>
<proteinExistence type="predicted"/>
<evidence type="ECO:0000259" key="7">
    <source>
        <dbReference type="Pfam" id="PF00482"/>
    </source>
</evidence>
<feature type="domain" description="Type II secretion system protein GspF" evidence="7">
    <location>
        <begin position="8"/>
        <end position="138"/>
    </location>
</feature>
<keyword evidence="3 6" id="KW-0812">Transmembrane</keyword>
<sequence length="181" mass="20697">MQFKDMLYSLSASVAAGRQMEEAIVEAEENLSVMYGEKEPIMKELKYMKINITENKESDKLLLKDFACRSKIEDIEDFVQVYITCRNMGGDLEKIIGHTTEILTDKMSIEREIRAITSQKKTEGRIISMMPLVMLLMLNIFSYSYIEPLYATFAGRLIMSGALAAMVFGIYLMEKISDIEI</sequence>
<dbReference type="InterPro" id="IPR018076">
    <property type="entry name" value="T2SS_GspF_dom"/>
</dbReference>
<dbReference type="GO" id="GO:0005886">
    <property type="term" value="C:plasma membrane"/>
    <property type="evidence" value="ECO:0007669"/>
    <property type="project" value="UniProtKB-SubCell"/>
</dbReference>
<keyword evidence="5 6" id="KW-0472">Membrane</keyword>
<dbReference type="EMBL" id="DVLX01000033">
    <property type="protein sequence ID" value="HIT99255.1"/>
    <property type="molecule type" value="Genomic_DNA"/>
</dbReference>
<comment type="subcellular location">
    <subcellularLocation>
        <location evidence="1">Cell membrane</location>
        <topology evidence="1">Multi-pass membrane protein</topology>
    </subcellularLocation>
</comment>
<reference evidence="8" key="2">
    <citation type="journal article" date="2021" name="PeerJ">
        <title>Extensive microbial diversity within the chicken gut microbiome revealed by metagenomics and culture.</title>
        <authorList>
            <person name="Gilroy R."/>
            <person name="Ravi A."/>
            <person name="Getino M."/>
            <person name="Pursley I."/>
            <person name="Horton D.L."/>
            <person name="Alikhan N.F."/>
            <person name="Baker D."/>
            <person name="Gharbi K."/>
            <person name="Hall N."/>
            <person name="Watson M."/>
            <person name="Adriaenssens E.M."/>
            <person name="Foster-Nyarko E."/>
            <person name="Jarju S."/>
            <person name="Secka A."/>
            <person name="Antonio M."/>
            <person name="Oren A."/>
            <person name="Chaudhuri R.R."/>
            <person name="La Ragione R."/>
            <person name="Hildebrand F."/>
            <person name="Pallen M.J."/>
        </authorList>
    </citation>
    <scope>NUCLEOTIDE SEQUENCE</scope>
    <source>
        <strain evidence="8">CHK176-22527</strain>
    </source>
</reference>
<evidence type="ECO:0000256" key="6">
    <source>
        <dbReference type="SAM" id="Phobius"/>
    </source>
</evidence>
<comment type="caution">
    <text evidence="8">The sequence shown here is derived from an EMBL/GenBank/DDBJ whole genome shotgun (WGS) entry which is preliminary data.</text>
</comment>
<name>A0A9D1HD92_9FIRM</name>
<accession>A0A9D1HD92</accession>
<dbReference type="AlphaFoldDB" id="A0A9D1HD92"/>
<dbReference type="Proteomes" id="UP000824159">
    <property type="component" value="Unassembled WGS sequence"/>
</dbReference>
<evidence type="ECO:0000256" key="5">
    <source>
        <dbReference type="ARBA" id="ARBA00023136"/>
    </source>
</evidence>
<dbReference type="Pfam" id="PF00482">
    <property type="entry name" value="T2SSF"/>
    <property type="match status" value="1"/>
</dbReference>
<keyword evidence="4 6" id="KW-1133">Transmembrane helix</keyword>
<dbReference type="PANTHER" id="PTHR35007">
    <property type="entry name" value="INTEGRAL MEMBRANE PROTEIN-RELATED"/>
    <property type="match status" value="1"/>
</dbReference>
<keyword evidence="2" id="KW-1003">Cell membrane</keyword>
<evidence type="ECO:0000313" key="9">
    <source>
        <dbReference type="Proteomes" id="UP000824159"/>
    </source>
</evidence>